<dbReference type="RefSeq" id="WP_160495874.1">
    <property type="nucleotide sequence ID" value="NZ_WUBI01000001.1"/>
</dbReference>
<protein>
    <recommendedName>
        <fullName evidence="4">Methyltransferase</fullName>
    </recommendedName>
</protein>
<feature type="transmembrane region" description="Helical" evidence="1">
    <location>
        <begin position="73"/>
        <end position="91"/>
    </location>
</feature>
<gene>
    <name evidence="2" type="ORF">GRF59_01330</name>
</gene>
<evidence type="ECO:0008006" key="4">
    <source>
        <dbReference type="Google" id="ProtNLM"/>
    </source>
</evidence>
<keyword evidence="1" id="KW-1133">Transmembrane helix</keyword>
<feature type="transmembrane region" description="Helical" evidence="1">
    <location>
        <begin position="45"/>
        <end position="61"/>
    </location>
</feature>
<accession>A0A7X3LGK3</accession>
<name>A0A7X3LGK3_9BACL</name>
<keyword evidence="1" id="KW-0472">Membrane</keyword>
<keyword evidence="3" id="KW-1185">Reference proteome</keyword>
<dbReference type="EMBL" id="WUBI01000001">
    <property type="protein sequence ID" value="MWV42259.1"/>
    <property type="molecule type" value="Genomic_DNA"/>
</dbReference>
<keyword evidence="1" id="KW-0812">Transmembrane</keyword>
<evidence type="ECO:0000313" key="3">
    <source>
        <dbReference type="Proteomes" id="UP000460318"/>
    </source>
</evidence>
<reference evidence="2 3" key="1">
    <citation type="submission" date="2019-12" db="EMBL/GenBank/DDBJ databases">
        <title>Paenibacillus sp. nov., an endophytic bacterium isolated from the stem of Dendrobium.</title>
        <authorList>
            <person name="Zhao R."/>
        </authorList>
    </citation>
    <scope>NUCLEOTIDE SEQUENCE [LARGE SCALE GENOMIC DNA]</scope>
    <source>
        <strain evidence="2 3">HJL G12</strain>
    </source>
</reference>
<organism evidence="2 3">
    <name type="scientific">Paenibacillus dendrobii</name>
    <dbReference type="NCBI Taxonomy" id="2691084"/>
    <lineage>
        <taxon>Bacteria</taxon>
        <taxon>Bacillati</taxon>
        <taxon>Bacillota</taxon>
        <taxon>Bacilli</taxon>
        <taxon>Bacillales</taxon>
        <taxon>Paenibacillaceae</taxon>
        <taxon>Paenibacillus</taxon>
    </lineage>
</organism>
<sequence>MSRSWERMVQKNTSQLNKQLKKQGKPSLYASKGTATADIFRGRNFVLPVTLVALAAIYVLLGLASQQQVMNTSLTWIVVGLYILLAIVIFLRRPFLKVDKNSVSTIKFNRDRRLTADQIAKIKVGAGSVVIELKGSKGKNGKTSKGGNWVFTKLINRYDTVAMGERLERFANTFDIPFEK</sequence>
<comment type="caution">
    <text evidence="2">The sequence shown here is derived from an EMBL/GenBank/DDBJ whole genome shotgun (WGS) entry which is preliminary data.</text>
</comment>
<dbReference type="AlphaFoldDB" id="A0A7X3LGK3"/>
<evidence type="ECO:0000256" key="1">
    <source>
        <dbReference type="SAM" id="Phobius"/>
    </source>
</evidence>
<dbReference type="Proteomes" id="UP000460318">
    <property type="component" value="Unassembled WGS sequence"/>
</dbReference>
<proteinExistence type="predicted"/>
<evidence type="ECO:0000313" key="2">
    <source>
        <dbReference type="EMBL" id="MWV42259.1"/>
    </source>
</evidence>